<protein>
    <recommendedName>
        <fullName evidence="6">33 kDa chaperonin</fullName>
    </recommendedName>
    <alternativeName>
        <fullName evidence="6">Heat shock protein 33 homolog</fullName>
        <shortName evidence="6">HSP33</shortName>
    </alternativeName>
</protein>
<comment type="similarity">
    <text evidence="6">Belongs to the HSP33 family.</text>
</comment>
<dbReference type="Gene3D" id="3.55.30.10">
    <property type="entry name" value="Hsp33 domain"/>
    <property type="match status" value="1"/>
</dbReference>
<dbReference type="Gene3D" id="3.90.1280.10">
    <property type="entry name" value="HSP33 redox switch-like"/>
    <property type="match status" value="1"/>
</dbReference>
<dbReference type="EMBL" id="JACRTC010000001">
    <property type="protein sequence ID" value="MBC8569559.1"/>
    <property type="molecule type" value="Genomic_DNA"/>
</dbReference>
<dbReference type="NCBIfam" id="NF001033">
    <property type="entry name" value="PRK00114.1"/>
    <property type="match status" value="1"/>
</dbReference>
<comment type="function">
    <text evidence="6">Redox regulated molecular chaperone. Protects both thermally unfolding and oxidatively damaged proteins from irreversible aggregation. Plays an important role in the bacterial defense system toward oxidative stress.</text>
</comment>
<keyword evidence="2 6" id="KW-0862">Zinc</keyword>
<keyword evidence="4 6" id="KW-0143">Chaperone</keyword>
<dbReference type="InterPro" id="IPR016154">
    <property type="entry name" value="Heat_shock_Hsp33_C"/>
</dbReference>
<evidence type="ECO:0000256" key="4">
    <source>
        <dbReference type="ARBA" id="ARBA00023186"/>
    </source>
</evidence>
<dbReference type="InterPro" id="IPR016153">
    <property type="entry name" value="Heat_shock_Hsp33_N"/>
</dbReference>
<dbReference type="Pfam" id="PF01430">
    <property type="entry name" value="HSP33"/>
    <property type="match status" value="1"/>
</dbReference>
<dbReference type="PIRSF" id="PIRSF005261">
    <property type="entry name" value="Heat_shock_Hsp33"/>
    <property type="match status" value="1"/>
</dbReference>
<organism evidence="7 8">
    <name type="scientific">Zongyangia hominis</name>
    <dbReference type="NCBI Taxonomy" id="2763677"/>
    <lineage>
        <taxon>Bacteria</taxon>
        <taxon>Bacillati</taxon>
        <taxon>Bacillota</taxon>
        <taxon>Clostridia</taxon>
        <taxon>Eubacteriales</taxon>
        <taxon>Oscillospiraceae</taxon>
        <taxon>Zongyangia</taxon>
    </lineage>
</organism>
<dbReference type="GO" id="GO:0005737">
    <property type="term" value="C:cytoplasm"/>
    <property type="evidence" value="ECO:0007669"/>
    <property type="project" value="UniProtKB-SubCell"/>
</dbReference>
<feature type="disulfide bond" description="Redox-active" evidence="6">
    <location>
        <begin position="269"/>
        <end position="272"/>
    </location>
</feature>
<evidence type="ECO:0000313" key="8">
    <source>
        <dbReference type="Proteomes" id="UP000660861"/>
    </source>
</evidence>
<dbReference type="Proteomes" id="UP000660861">
    <property type="component" value="Unassembled WGS sequence"/>
</dbReference>
<dbReference type="GO" id="GO:0051082">
    <property type="term" value="F:unfolded protein binding"/>
    <property type="evidence" value="ECO:0007669"/>
    <property type="project" value="UniProtKB-UniRule"/>
</dbReference>
<gene>
    <name evidence="6 7" type="primary">hslO</name>
    <name evidence="7" type="ORF">H8709_01770</name>
</gene>
<feature type="disulfide bond" description="Redox-active" evidence="6">
    <location>
        <begin position="236"/>
        <end position="238"/>
    </location>
</feature>
<evidence type="ECO:0000256" key="6">
    <source>
        <dbReference type="HAMAP-Rule" id="MF_00117"/>
    </source>
</evidence>
<keyword evidence="3 6" id="KW-1015">Disulfide bond</keyword>
<dbReference type="SUPFAM" id="SSF118352">
    <property type="entry name" value="HSP33 redox switch-like"/>
    <property type="match status" value="1"/>
</dbReference>
<name>A0A926EC73_9FIRM</name>
<comment type="PTM">
    <text evidence="6">Under oxidizing conditions two disulfide bonds are formed involving the reactive cysteines. Under reducing conditions zinc is bound to the reactive cysteines and the protein is inactive.</text>
</comment>
<dbReference type="PANTHER" id="PTHR30111">
    <property type="entry name" value="33 KDA CHAPERONIN"/>
    <property type="match status" value="1"/>
</dbReference>
<dbReference type="PANTHER" id="PTHR30111:SF1">
    <property type="entry name" value="33 KDA CHAPERONIN"/>
    <property type="match status" value="1"/>
</dbReference>
<accession>A0A926EC73</accession>
<evidence type="ECO:0000256" key="2">
    <source>
        <dbReference type="ARBA" id="ARBA00022833"/>
    </source>
</evidence>
<comment type="caution">
    <text evidence="7">The sequence shown here is derived from an EMBL/GenBank/DDBJ whole genome shotgun (WGS) entry which is preliminary data.</text>
</comment>
<evidence type="ECO:0000256" key="5">
    <source>
        <dbReference type="ARBA" id="ARBA00023284"/>
    </source>
</evidence>
<dbReference type="RefSeq" id="WP_262396656.1">
    <property type="nucleotide sequence ID" value="NZ_JACRTC010000001.1"/>
</dbReference>
<evidence type="ECO:0000256" key="1">
    <source>
        <dbReference type="ARBA" id="ARBA00022490"/>
    </source>
</evidence>
<dbReference type="GO" id="GO:0042026">
    <property type="term" value="P:protein refolding"/>
    <property type="evidence" value="ECO:0007669"/>
    <property type="project" value="TreeGrafter"/>
</dbReference>
<keyword evidence="5 6" id="KW-0676">Redox-active center</keyword>
<dbReference type="GO" id="GO:0044183">
    <property type="term" value="F:protein folding chaperone"/>
    <property type="evidence" value="ECO:0007669"/>
    <property type="project" value="TreeGrafter"/>
</dbReference>
<dbReference type="CDD" id="cd00498">
    <property type="entry name" value="Hsp33"/>
    <property type="match status" value="1"/>
</dbReference>
<dbReference type="HAMAP" id="MF_00117">
    <property type="entry name" value="HslO"/>
    <property type="match status" value="1"/>
</dbReference>
<dbReference type="SUPFAM" id="SSF64397">
    <property type="entry name" value="Hsp33 domain"/>
    <property type="match status" value="1"/>
</dbReference>
<dbReference type="AlphaFoldDB" id="A0A926EC73"/>
<keyword evidence="8" id="KW-1185">Reference proteome</keyword>
<reference evidence="7" key="1">
    <citation type="submission" date="2020-08" db="EMBL/GenBank/DDBJ databases">
        <title>Genome public.</title>
        <authorList>
            <person name="Liu C."/>
            <person name="Sun Q."/>
        </authorList>
    </citation>
    <scope>NUCLEOTIDE SEQUENCE</scope>
    <source>
        <strain evidence="7">NSJ-54</strain>
    </source>
</reference>
<comment type="subcellular location">
    <subcellularLocation>
        <location evidence="6">Cytoplasm</location>
    </subcellularLocation>
</comment>
<dbReference type="InterPro" id="IPR000397">
    <property type="entry name" value="Heat_shock_Hsp33"/>
</dbReference>
<evidence type="ECO:0000313" key="7">
    <source>
        <dbReference type="EMBL" id="MBC8569559.1"/>
    </source>
</evidence>
<evidence type="ECO:0000256" key="3">
    <source>
        <dbReference type="ARBA" id="ARBA00023157"/>
    </source>
</evidence>
<proteinExistence type="inferred from homology"/>
<keyword evidence="1 6" id="KW-0963">Cytoplasm</keyword>
<sequence>MGKLVRALSEDGGIVCIALDSTDIVAQAERIHQTSAVVTAALGRLLTAASIMGSMLKSEDNSITLRVAGDGPVGALIAVTDGVGNVRGYPVNPVVELPLNGYGKLDVGGAVGQGVLHVIKDLGLKDPYVGQVPLVSGEIAEDITSYYAVSEQIPTVCGLGVLVNTDLTVLSAGGYLIQLLPGVGEETITRLEANVDKLPPVSQMLHEGMTPQQIIEKALDGFSPNILDETEVSYRCDCSRERVERALLSLGREELGKIAEEEKVTEVGCHFCSKKYRFNRQEIRQLMERAKK</sequence>